<evidence type="ECO:0000313" key="2">
    <source>
        <dbReference type="WBParaSite" id="RSKR_0000671500.1"/>
    </source>
</evidence>
<dbReference type="WBParaSite" id="RSKR_0000671500.1">
    <property type="protein sequence ID" value="RSKR_0000671500.1"/>
    <property type="gene ID" value="RSKR_0000671500"/>
</dbReference>
<sequence>MTGTCPNMFVEAKMHNPHSIKSDYSKIWSNAMGSESQPNFNLSTSYLESGINGLTIHNLRCFECNVVKTTTEDLEIHIKTNHLQWLPFMCPICETSRASDNQMREHIYSSHKQSTDEIKLFYNDNPEAKKMLQIMMDRSLIVATSGNKSGDIVKNKAKKVTSVNDLLFDKMKANGDFTNTVPPTDQSSEGSFETFLAKLTSNNNNNGMMHENEGGEDKEDITSNPLTGFLDSFLKPQESNVNFINELFSQKMPTLKASHALPPIKILQNDDESSKKQKLLKKRVLGLCSKCCKPVNAGMRQIHIFFHLSKDYNMHRFRCKHVGCTISHYRKDQLESHLLKVHGKVDPDMIDDRSAELHSVCQELSMKLLGTANNNPGPSAAEAQEIYDQQQKDAAKHIPRKKRKLMDDHGDNSDEEMSLSSPDMLVCKLCGKKIMGRVKGFHVLQHLSRDKKIPRYACKLCPYKNDRASNVHTHSKQAHDKENVCEDMIITNSDDMRAMSEACFGQLNDTSMLDLPEINGTLDLSSAFLKNDFKTYQDSNSSHSE</sequence>
<organism evidence="1 2">
    <name type="scientific">Rhabditophanes sp. KR3021</name>
    <dbReference type="NCBI Taxonomy" id="114890"/>
    <lineage>
        <taxon>Eukaryota</taxon>
        <taxon>Metazoa</taxon>
        <taxon>Ecdysozoa</taxon>
        <taxon>Nematoda</taxon>
        <taxon>Chromadorea</taxon>
        <taxon>Rhabditida</taxon>
        <taxon>Tylenchina</taxon>
        <taxon>Panagrolaimomorpha</taxon>
        <taxon>Strongyloidoidea</taxon>
        <taxon>Alloionematidae</taxon>
        <taxon>Rhabditophanes</taxon>
    </lineage>
</organism>
<proteinExistence type="predicted"/>
<protein>
    <submittedName>
        <fullName evidence="2">C2H2-type domain-containing protein</fullName>
    </submittedName>
</protein>
<dbReference type="Proteomes" id="UP000095286">
    <property type="component" value="Unplaced"/>
</dbReference>
<evidence type="ECO:0000313" key="1">
    <source>
        <dbReference type="Proteomes" id="UP000095286"/>
    </source>
</evidence>
<name>A0AC35U1Z2_9BILA</name>
<reference evidence="2" key="1">
    <citation type="submission" date="2016-11" db="UniProtKB">
        <authorList>
            <consortium name="WormBaseParasite"/>
        </authorList>
    </citation>
    <scope>IDENTIFICATION</scope>
    <source>
        <strain evidence="2">KR3021</strain>
    </source>
</reference>
<accession>A0AC35U1Z2</accession>